<proteinExistence type="inferred from homology"/>
<dbReference type="Pfam" id="PF02223">
    <property type="entry name" value="Thymidylate_kin"/>
    <property type="match status" value="1"/>
</dbReference>
<dbReference type="InterPro" id="IPR018094">
    <property type="entry name" value="Thymidylate_kinase"/>
</dbReference>
<evidence type="ECO:0000256" key="5">
    <source>
        <dbReference type="ARBA" id="ARBA00022741"/>
    </source>
</evidence>
<keyword evidence="7" id="KW-0067">ATP-binding</keyword>
<dbReference type="GO" id="GO:0005829">
    <property type="term" value="C:cytosol"/>
    <property type="evidence" value="ECO:0007669"/>
    <property type="project" value="TreeGrafter"/>
</dbReference>
<dbReference type="InterPro" id="IPR039430">
    <property type="entry name" value="Thymidylate_kin-like_dom"/>
</dbReference>
<evidence type="ECO:0000259" key="9">
    <source>
        <dbReference type="Pfam" id="PF02223"/>
    </source>
</evidence>
<dbReference type="EMBL" id="CAFBNC010000058">
    <property type="protein sequence ID" value="CAB4939833.1"/>
    <property type="molecule type" value="Genomic_DNA"/>
</dbReference>
<evidence type="ECO:0000256" key="4">
    <source>
        <dbReference type="ARBA" id="ARBA00022727"/>
    </source>
</evidence>
<dbReference type="SUPFAM" id="SSF52540">
    <property type="entry name" value="P-loop containing nucleoside triphosphate hydrolases"/>
    <property type="match status" value="1"/>
</dbReference>
<comment type="similarity">
    <text evidence="1">Belongs to the thymidylate kinase family.</text>
</comment>
<evidence type="ECO:0000313" key="11">
    <source>
        <dbReference type="EMBL" id="CAB4939833.1"/>
    </source>
</evidence>
<gene>
    <name evidence="10" type="ORF">UFOPK1392_01281</name>
    <name evidence="11" type="ORF">UFOPK3733_01221</name>
</gene>
<evidence type="ECO:0000256" key="1">
    <source>
        <dbReference type="ARBA" id="ARBA00009776"/>
    </source>
</evidence>
<keyword evidence="6" id="KW-0418">Kinase</keyword>
<dbReference type="FunFam" id="3.40.50.300:FF:000225">
    <property type="entry name" value="Thymidylate kinase"/>
    <property type="match status" value="1"/>
</dbReference>
<dbReference type="NCBIfam" id="TIGR00041">
    <property type="entry name" value="DTMP_kinase"/>
    <property type="match status" value="1"/>
</dbReference>
<dbReference type="HAMAP" id="MF_00165">
    <property type="entry name" value="Thymidylate_kinase"/>
    <property type="match status" value="1"/>
</dbReference>
<evidence type="ECO:0000313" key="10">
    <source>
        <dbReference type="EMBL" id="CAB4323526.1"/>
    </source>
</evidence>
<comment type="catalytic activity">
    <reaction evidence="8">
        <text>dTMP + ATP = dTDP + ADP</text>
        <dbReference type="Rhea" id="RHEA:13517"/>
        <dbReference type="ChEBI" id="CHEBI:30616"/>
        <dbReference type="ChEBI" id="CHEBI:58369"/>
        <dbReference type="ChEBI" id="CHEBI:63528"/>
        <dbReference type="ChEBI" id="CHEBI:456216"/>
        <dbReference type="EC" id="2.7.4.9"/>
    </reaction>
</comment>
<dbReference type="PANTHER" id="PTHR10344:SF4">
    <property type="entry name" value="UMP-CMP KINASE 2, MITOCHONDRIAL"/>
    <property type="match status" value="1"/>
</dbReference>
<dbReference type="InterPro" id="IPR027417">
    <property type="entry name" value="P-loop_NTPase"/>
</dbReference>
<keyword evidence="3" id="KW-0808">Transferase</keyword>
<reference evidence="11" key="1">
    <citation type="submission" date="2020-05" db="EMBL/GenBank/DDBJ databases">
        <authorList>
            <person name="Chiriac C."/>
            <person name="Salcher M."/>
            <person name="Ghai R."/>
            <person name="Kavagutti S V."/>
        </authorList>
    </citation>
    <scope>NUCLEOTIDE SEQUENCE</scope>
</reference>
<dbReference type="GO" id="GO:0006227">
    <property type="term" value="P:dUDP biosynthetic process"/>
    <property type="evidence" value="ECO:0007669"/>
    <property type="project" value="TreeGrafter"/>
</dbReference>
<dbReference type="AlphaFoldDB" id="A0A6J7J920"/>
<dbReference type="GO" id="GO:0006233">
    <property type="term" value="P:dTDP biosynthetic process"/>
    <property type="evidence" value="ECO:0007669"/>
    <property type="project" value="InterPro"/>
</dbReference>
<sequence>MGTTSPRGSFIAFEGGEACGKSTQSRLLADALDALLTREPGGTLIGARVRELVLSPGTVGLDARAEALLMAADRAQHVAEVVEPALRSGRHVVTDRFAGSSIAYQGYGRSLPVEEIRQLSMWATAGIWPDLIVMLDVPASEADRRLGAQRDRMEAEPASFHAAVIEGFRAQAAAEPERWVVIDGTGTIEQVALSVRTVVAERLQLRL</sequence>
<dbReference type="CDD" id="cd01672">
    <property type="entry name" value="TMPK"/>
    <property type="match status" value="1"/>
</dbReference>
<protein>
    <recommendedName>
        <fullName evidence="2">dTMP kinase</fullName>
        <ecNumber evidence="2">2.7.4.9</ecNumber>
    </recommendedName>
</protein>
<evidence type="ECO:0000256" key="6">
    <source>
        <dbReference type="ARBA" id="ARBA00022777"/>
    </source>
</evidence>
<evidence type="ECO:0000256" key="3">
    <source>
        <dbReference type="ARBA" id="ARBA00022679"/>
    </source>
</evidence>
<organism evidence="11">
    <name type="scientific">freshwater metagenome</name>
    <dbReference type="NCBI Taxonomy" id="449393"/>
    <lineage>
        <taxon>unclassified sequences</taxon>
        <taxon>metagenomes</taxon>
        <taxon>ecological metagenomes</taxon>
    </lineage>
</organism>
<name>A0A6J7J920_9ZZZZ</name>
<feature type="domain" description="Thymidylate kinase-like" evidence="9">
    <location>
        <begin position="13"/>
        <end position="192"/>
    </location>
</feature>
<dbReference type="InterPro" id="IPR018095">
    <property type="entry name" value="Thymidylate_kin_CS"/>
</dbReference>
<dbReference type="Gene3D" id="3.40.50.300">
    <property type="entry name" value="P-loop containing nucleotide triphosphate hydrolases"/>
    <property type="match status" value="1"/>
</dbReference>
<keyword evidence="5" id="KW-0547">Nucleotide-binding</keyword>
<accession>A0A6J7J920</accession>
<evidence type="ECO:0000256" key="2">
    <source>
        <dbReference type="ARBA" id="ARBA00012980"/>
    </source>
</evidence>
<dbReference type="GO" id="GO:0004798">
    <property type="term" value="F:dTMP kinase activity"/>
    <property type="evidence" value="ECO:0007669"/>
    <property type="project" value="UniProtKB-EC"/>
</dbReference>
<dbReference type="GO" id="GO:0005524">
    <property type="term" value="F:ATP binding"/>
    <property type="evidence" value="ECO:0007669"/>
    <property type="project" value="UniProtKB-KW"/>
</dbReference>
<evidence type="ECO:0000256" key="8">
    <source>
        <dbReference type="ARBA" id="ARBA00048743"/>
    </source>
</evidence>
<keyword evidence="4" id="KW-0545">Nucleotide biosynthesis</keyword>
<dbReference type="PROSITE" id="PS01331">
    <property type="entry name" value="THYMIDYLATE_KINASE"/>
    <property type="match status" value="1"/>
</dbReference>
<evidence type="ECO:0000256" key="7">
    <source>
        <dbReference type="ARBA" id="ARBA00022840"/>
    </source>
</evidence>
<dbReference type="EC" id="2.7.4.9" evidence="2"/>
<dbReference type="GO" id="GO:0006235">
    <property type="term" value="P:dTTP biosynthetic process"/>
    <property type="evidence" value="ECO:0007669"/>
    <property type="project" value="TreeGrafter"/>
</dbReference>
<dbReference type="PANTHER" id="PTHR10344">
    <property type="entry name" value="THYMIDYLATE KINASE"/>
    <property type="match status" value="1"/>
</dbReference>
<dbReference type="EMBL" id="CAEMXZ010000051">
    <property type="protein sequence ID" value="CAB4323526.1"/>
    <property type="molecule type" value="Genomic_DNA"/>
</dbReference>